<dbReference type="InterPro" id="IPR019398">
    <property type="entry name" value="Pre-rRNA_process_TSR2"/>
</dbReference>
<evidence type="ECO:0000313" key="7">
    <source>
        <dbReference type="Proteomes" id="UP000015104"/>
    </source>
</evidence>
<dbReference type="GO" id="GO:0006364">
    <property type="term" value="P:rRNA processing"/>
    <property type="evidence" value="ECO:0007669"/>
    <property type="project" value="UniProtKB-KW"/>
</dbReference>
<evidence type="ECO:0000256" key="2">
    <source>
        <dbReference type="ARBA" id="ARBA00006524"/>
    </source>
</evidence>
<evidence type="ECO:0000256" key="4">
    <source>
        <dbReference type="ARBA" id="ARBA00022552"/>
    </source>
</evidence>
<dbReference type="EMBL" id="CAEY01000920">
    <property type="status" value="NOT_ANNOTATED_CDS"/>
    <property type="molecule type" value="Genomic_DNA"/>
</dbReference>
<proteinExistence type="inferred from homology"/>
<name>T1L1U4_TETUR</name>
<dbReference type="Proteomes" id="UP000015104">
    <property type="component" value="Unassembled WGS sequence"/>
</dbReference>
<sequence>MSHSKSDSNLFHSAIDQSIGEWTELKHVIEVYGAGGHDADEKLTWMGGVLFDYFRITPMDQLRYEIHDYIETIVDNEFDFVPMDKSLDTFISKLLEYHSLWSAGQSDRLKSIMDERRKVAEVKREAIAKETKEIDACLEKIALSTEDTNKETSSQTSNSTNNSTDGESADTVSSKNTEDSNEWVVVNNKKKSNRKR</sequence>
<dbReference type="OrthoDB" id="263560at2759"/>
<dbReference type="KEGG" id="tut:107369400"/>
<feature type="region of interest" description="Disordered" evidence="5">
    <location>
        <begin position="145"/>
        <end position="196"/>
    </location>
</feature>
<accession>T1L1U4</accession>
<evidence type="ECO:0000256" key="1">
    <source>
        <dbReference type="ARBA" id="ARBA00002210"/>
    </source>
</evidence>
<organism evidence="6 7">
    <name type="scientific">Tetranychus urticae</name>
    <name type="common">Two-spotted spider mite</name>
    <dbReference type="NCBI Taxonomy" id="32264"/>
    <lineage>
        <taxon>Eukaryota</taxon>
        <taxon>Metazoa</taxon>
        <taxon>Ecdysozoa</taxon>
        <taxon>Arthropoda</taxon>
        <taxon>Chelicerata</taxon>
        <taxon>Arachnida</taxon>
        <taxon>Acari</taxon>
        <taxon>Acariformes</taxon>
        <taxon>Trombidiformes</taxon>
        <taxon>Prostigmata</taxon>
        <taxon>Eleutherengona</taxon>
        <taxon>Raphignathae</taxon>
        <taxon>Tetranychoidea</taxon>
        <taxon>Tetranychidae</taxon>
        <taxon>Tetranychus</taxon>
    </lineage>
</organism>
<comment type="similarity">
    <text evidence="2">Belongs to the TSR2 family.</text>
</comment>
<dbReference type="HOGENOM" id="CLU_1391850_0_0_1"/>
<comment type="function">
    <text evidence="1">May be involved in 20S pre-rRNA processing.</text>
</comment>
<dbReference type="AlphaFoldDB" id="T1L1U4"/>
<gene>
    <name evidence="6" type="primary">107369400</name>
</gene>
<protein>
    <recommendedName>
        <fullName evidence="3">Pre-rRNA-processing protein TSR2 homolog</fullName>
    </recommendedName>
</protein>
<keyword evidence="4" id="KW-0698">rRNA processing</keyword>
<keyword evidence="7" id="KW-1185">Reference proteome</keyword>
<dbReference type="PANTHER" id="PTHR21250">
    <property type="entry name" value="PRE-RRNA-PROCESSING PROTEIN TSR2 HOMOLOG"/>
    <property type="match status" value="1"/>
</dbReference>
<reference evidence="6" key="2">
    <citation type="submission" date="2015-06" db="UniProtKB">
        <authorList>
            <consortium name="EnsemblMetazoa"/>
        </authorList>
    </citation>
    <scope>IDENTIFICATION</scope>
</reference>
<evidence type="ECO:0000256" key="5">
    <source>
        <dbReference type="SAM" id="MobiDB-lite"/>
    </source>
</evidence>
<reference evidence="7" key="1">
    <citation type="submission" date="2011-08" db="EMBL/GenBank/DDBJ databases">
        <authorList>
            <person name="Rombauts S."/>
        </authorList>
    </citation>
    <scope>NUCLEOTIDE SEQUENCE</scope>
    <source>
        <strain evidence="7">London</strain>
    </source>
</reference>
<evidence type="ECO:0000313" key="6">
    <source>
        <dbReference type="EnsemblMetazoa" id="tetur32g00870.1"/>
    </source>
</evidence>
<dbReference type="Pfam" id="PF10273">
    <property type="entry name" value="WGG"/>
    <property type="match status" value="1"/>
</dbReference>
<dbReference type="STRING" id="32264.T1L1U4"/>
<feature type="compositionally biased region" description="Low complexity" evidence="5">
    <location>
        <begin position="151"/>
        <end position="164"/>
    </location>
</feature>
<dbReference type="EnsemblMetazoa" id="tetur32g00870.1">
    <property type="protein sequence ID" value="tetur32g00870.1"/>
    <property type="gene ID" value="tetur32g00870"/>
</dbReference>
<evidence type="ECO:0000256" key="3">
    <source>
        <dbReference type="ARBA" id="ARBA00017551"/>
    </source>
</evidence>